<name>A0A6C0D6K5_9ZZZZ</name>
<organism evidence="1">
    <name type="scientific">viral metagenome</name>
    <dbReference type="NCBI Taxonomy" id="1070528"/>
    <lineage>
        <taxon>unclassified sequences</taxon>
        <taxon>metagenomes</taxon>
        <taxon>organismal metagenomes</taxon>
    </lineage>
</organism>
<dbReference type="AlphaFoldDB" id="A0A6C0D6K5"/>
<proteinExistence type="predicted"/>
<sequence>MTLKVAILYTGESRTIEKTLGIFKKHVLEGTPGISNINIHVFAVLQGDTGLEPRIRETMGNRLKSLEWFDRTDPTWKSIQRRLLNIMPVDDRWKSYLENSGSMIEYYQLYLAYSNMCGVELSTNTAYDFVMRIRPDIVINKPIDFSVFSQKQTYYTNMMDSIRIRNGKHIDSPVTKHEIYLLMNALLDPDRNNHITHMHSNAQMETYYNENAEVDDLCTNFSYDALANYIRSGQYVISLRKNVVYLANRTHFERIAGLGMMYGMHRMPGSERWFDAESQFETACIRGGFAVFNSTTTLEDKSLYEYNSSNYFEGGDVKANSAFLFFICRE</sequence>
<evidence type="ECO:0000313" key="1">
    <source>
        <dbReference type="EMBL" id="QHT11940.1"/>
    </source>
</evidence>
<accession>A0A6C0D6K5</accession>
<protein>
    <submittedName>
        <fullName evidence="1">Uncharacterized protein</fullName>
    </submittedName>
</protein>
<reference evidence="1" key="1">
    <citation type="journal article" date="2020" name="Nature">
        <title>Giant virus diversity and host interactions through global metagenomics.</title>
        <authorList>
            <person name="Schulz F."/>
            <person name="Roux S."/>
            <person name="Paez-Espino D."/>
            <person name="Jungbluth S."/>
            <person name="Walsh D.A."/>
            <person name="Denef V.J."/>
            <person name="McMahon K.D."/>
            <person name="Konstantinidis K.T."/>
            <person name="Eloe-Fadrosh E.A."/>
            <person name="Kyrpides N.C."/>
            <person name="Woyke T."/>
        </authorList>
    </citation>
    <scope>NUCLEOTIDE SEQUENCE</scope>
    <source>
        <strain evidence="1">GVMAG-M-3300023174-124</strain>
    </source>
</reference>
<dbReference type="EMBL" id="MN739539">
    <property type="protein sequence ID" value="QHT11940.1"/>
    <property type="molecule type" value="Genomic_DNA"/>
</dbReference>